<evidence type="ECO:0000256" key="4">
    <source>
        <dbReference type="ARBA" id="ARBA00022989"/>
    </source>
</evidence>
<organism evidence="8">
    <name type="scientific">Arion vulgaris</name>
    <dbReference type="NCBI Taxonomy" id="1028688"/>
    <lineage>
        <taxon>Eukaryota</taxon>
        <taxon>Metazoa</taxon>
        <taxon>Spiralia</taxon>
        <taxon>Lophotrochozoa</taxon>
        <taxon>Mollusca</taxon>
        <taxon>Gastropoda</taxon>
        <taxon>Heterobranchia</taxon>
        <taxon>Euthyneura</taxon>
        <taxon>Panpulmonata</taxon>
        <taxon>Eupulmonata</taxon>
        <taxon>Stylommatophora</taxon>
        <taxon>Helicina</taxon>
        <taxon>Arionoidea</taxon>
        <taxon>Arionidae</taxon>
        <taxon>Arion</taxon>
    </lineage>
</organism>
<evidence type="ECO:0000256" key="1">
    <source>
        <dbReference type="ARBA" id="ARBA00004141"/>
    </source>
</evidence>
<feature type="transmembrane region" description="Helical" evidence="7">
    <location>
        <begin position="497"/>
        <end position="527"/>
    </location>
</feature>
<dbReference type="PANTHER" id="PTHR19432:SF35">
    <property type="entry name" value="SOLUTE CARRIER FAMILY 45 MEMBER 3 ISOFORM X1"/>
    <property type="match status" value="1"/>
</dbReference>
<feature type="transmembrane region" description="Helical" evidence="7">
    <location>
        <begin position="248"/>
        <end position="268"/>
    </location>
</feature>
<name>A0A0B7BD06_9EUPU</name>
<evidence type="ECO:0000256" key="6">
    <source>
        <dbReference type="SAM" id="MobiDB-lite"/>
    </source>
</evidence>
<keyword evidence="3 7" id="KW-0812">Transmembrane</keyword>
<feature type="transmembrane region" description="Helical" evidence="7">
    <location>
        <begin position="679"/>
        <end position="703"/>
    </location>
</feature>
<feature type="transmembrane region" description="Helical" evidence="7">
    <location>
        <begin position="47"/>
        <end position="66"/>
    </location>
</feature>
<sequence length="704" mass="77027">MAGVASMSESMQVSIAIQRQEDLLLGTHLSQQQQQQQQKGFGYCKQILLVMAVCGMEMCMTFEQIYQILILQYLGVPLYLVSLNGVICGLTSMALIPVIGFVTDGGSNPKRRKMASLFVGMAMFQIGLLLLLISGLIKIQDLKYIQQLLGTSSTLSTPITGTVSSVTNQYTDDLYANNSNGNSSVNVWNNTNLTVTANDDYKARFESGLPLTGYLSICGFAFVDIGYDSTMAVSRAYILESMPKFQHVKILVMATIVQASSGTLLSLLGVLDISDALGNAFNVDGTSAILVFFCALLLFVVTLGFTSTTITGHYLSKSMDLTNKEMEACKPTMIIKTTIMEDKPVVSRHRYYKIEDLVTDSTDASKKSLIHDNSSENNYGTLNNSSSFSNSNNNLDNDVKSSRNSRSYKLHRSLTKDGKAHGIAKSRTTSHSEMVPEVDESNYDEKSLISSQISEHTDAEQEPEPTPATFDTTKHNLSRQSQEGNKNGGKPKIIKRFIVLCISSFFTIGSSIAFLCYSANAMTLGIFKGDPMALPGTEGKNLYEKGLRTAALGNLTFYILFTVTSLVNTKLLDIVGEKLLFIIFHLIFATPLAALVTTQTLEAYFATIVTMGVFRHTVYTIPFVMANKIAQEASAETGKPQDKKSNIGRTMSLIGFLIPTHYLIISAMTGPLIEATANVWIPLMYSLGCACVSVIVFSLMFILK</sequence>
<dbReference type="EMBL" id="HACG01044339">
    <property type="protein sequence ID" value="CEK91204.1"/>
    <property type="molecule type" value="Transcribed_RNA"/>
</dbReference>
<feature type="transmembrane region" description="Helical" evidence="7">
    <location>
        <begin position="288"/>
        <end position="315"/>
    </location>
</feature>
<protein>
    <submittedName>
        <fullName evidence="8">Uncharacterized protein</fullName>
    </submittedName>
</protein>
<comment type="subcellular location">
    <subcellularLocation>
        <location evidence="1">Membrane</location>
        <topology evidence="1">Multi-pass membrane protein</topology>
    </subcellularLocation>
</comment>
<feature type="transmembrane region" description="Helical" evidence="7">
    <location>
        <begin position="78"/>
        <end position="102"/>
    </location>
</feature>
<proteinExistence type="predicted"/>
<feature type="transmembrane region" description="Helical" evidence="7">
    <location>
        <begin position="114"/>
        <end position="137"/>
    </location>
</feature>
<evidence type="ECO:0000256" key="7">
    <source>
        <dbReference type="SAM" id="Phobius"/>
    </source>
</evidence>
<dbReference type="InterPro" id="IPR036259">
    <property type="entry name" value="MFS_trans_sf"/>
</dbReference>
<reference evidence="8" key="1">
    <citation type="submission" date="2014-12" db="EMBL/GenBank/DDBJ databases">
        <title>Insight into the proteome of Arion vulgaris.</title>
        <authorList>
            <person name="Aradska J."/>
            <person name="Bulat T."/>
            <person name="Smidak R."/>
            <person name="Sarate P."/>
            <person name="Gangsoo J."/>
            <person name="Sialana F."/>
            <person name="Bilban M."/>
            <person name="Lubec G."/>
        </authorList>
    </citation>
    <scope>NUCLEOTIDE SEQUENCE</scope>
    <source>
        <tissue evidence="8">Skin</tissue>
    </source>
</reference>
<dbReference type="PANTHER" id="PTHR19432">
    <property type="entry name" value="SUGAR TRANSPORTER"/>
    <property type="match status" value="1"/>
</dbReference>
<gene>
    <name evidence="8" type="primary">ORF181475</name>
</gene>
<evidence type="ECO:0000256" key="2">
    <source>
        <dbReference type="ARBA" id="ARBA00022448"/>
    </source>
</evidence>
<feature type="compositionally biased region" description="Basic and acidic residues" evidence="6">
    <location>
        <begin position="365"/>
        <end position="374"/>
    </location>
</feature>
<feature type="transmembrane region" description="Helical" evidence="7">
    <location>
        <begin position="653"/>
        <end position="673"/>
    </location>
</feature>
<feature type="region of interest" description="Disordered" evidence="6">
    <location>
        <begin position="365"/>
        <end position="488"/>
    </location>
</feature>
<feature type="transmembrane region" description="Helical" evidence="7">
    <location>
        <begin position="208"/>
        <end position="227"/>
    </location>
</feature>
<dbReference type="Gene3D" id="1.20.1250.20">
    <property type="entry name" value="MFS general substrate transporter like domains"/>
    <property type="match status" value="1"/>
</dbReference>
<keyword evidence="5 7" id="KW-0472">Membrane</keyword>
<dbReference type="GO" id="GO:0016020">
    <property type="term" value="C:membrane"/>
    <property type="evidence" value="ECO:0007669"/>
    <property type="project" value="UniProtKB-SubCell"/>
</dbReference>
<accession>A0A0B7BD06</accession>
<feature type="compositionally biased region" description="Low complexity" evidence="6">
    <location>
        <begin position="383"/>
        <end position="396"/>
    </location>
</feature>
<dbReference type="AlphaFoldDB" id="A0A0B7BD06"/>
<feature type="transmembrane region" description="Helical" evidence="7">
    <location>
        <begin position="603"/>
        <end position="624"/>
    </location>
</feature>
<evidence type="ECO:0000256" key="3">
    <source>
        <dbReference type="ARBA" id="ARBA00022692"/>
    </source>
</evidence>
<feature type="transmembrane region" description="Helical" evidence="7">
    <location>
        <begin position="579"/>
        <end position="597"/>
    </location>
</feature>
<keyword evidence="4 7" id="KW-1133">Transmembrane helix</keyword>
<dbReference type="SUPFAM" id="SSF103473">
    <property type="entry name" value="MFS general substrate transporter"/>
    <property type="match status" value="1"/>
</dbReference>
<dbReference type="GO" id="GO:0008506">
    <property type="term" value="F:sucrose:proton symporter activity"/>
    <property type="evidence" value="ECO:0007669"/>
    <property type="project" value="TreeGrafter"/>
</dbReference>
<evidence type="ECO:0000256" key="5">
    <source>
        <dbReference type="ARBA" id="ARBA00023136"/>
    </source>
</evidence>
<evidence type="ECO:0000313" key="8">
    <source>
        <dbReference type="EMBL" id="CEK91204.1"/>
    </source>
</evidence>
<keyword evidence="2" id="KW-0813">Transport</keyword>
<feature type="transmembrane region" description="Helical" evidence="7">
    <location>
        <begin position="547"/>
        <end position="567"/>
    </location>
</feature>